<dbReference type="Pfam" id="PF00890">
    <property type="entry name" value="FAD_binding_2"/>
    <property type="match status" value="1"/>
</dbReference>
<feature type="domain" description="Glucose-methanol-choline oxidoreductase N-terminal" evidence="7">
    <location>
        <begin position="83"/>
        <end position="239"/>
    </location>
</feature>
<dbReference type="GO" id="GO:0050660">
    <property type="term" value="F:flavin adenine dinucleotide binding"/>
    <property type="evidence" value="ECO:0007669"/>
    <property type="project" value="InterPro"/>
</dbReference>
<sequence length="278" mass="31385">MSRDNMYYDAVVIGSGFGGSISALRLSEKGQKVLVLERGKKYSPGDFPRDVRQTDNLLWRYPKKRKSLGLYELNFFSGLGTVTASGLGGGSLIYANVHIRPDHKVFEDPRWPAPFNRSYLDPYYDKVATKFDVKPVPPEWDLPKRNRFRAAAELNQHTYFDPDEAASWLKPSRPGQSICLRCAECEFGCNHGAKNTLDFNYISDAQKNGAVFQINSLVSHIAPDPKNGYVVYYENTETGEKRSVDTLPDLEAALKENFKEYELYVIGAIAFFIGKKAK</sequence>
<dbReference type="PANTHER" id="PTHR47470">
    <property type="entry name" value="CHOLESTEROL OXIDASE"/>
    <property type="match status" value="1"/>
</dbReference>
<keyword evidence="4" id="KW-0274">FAD</keyword>
<dbReference type="InterPro" id="IPR036188">
    <property type="entry name" value="FAD/NAD-bd_sf"/>
</dbReference>
<proteinExistence type="inferred from homology"/>
<reference evidence="9 10" key="1">
    <citation type="submission" date="2013-01" db="EMBL/GenBank/DDBJ databases">
        <authorList>
            <person name="Harkins D.M."/>
            <person name="Durkin A.S."/>
            <person name="Brinkac L.M."/>
            <person name="Haft D.H."/>
            <person name="Selengut J.D."/>
            <person name="Sanka R."/>
            <person name="DePew J."/>
            <person name="Purushe J."/>
            <person name="Galloway R.L."/>
            <person name="Vinetz J.M."/>
            <person name="Sutton G.G."/>
            <person name="Nierman W.C."/>
            <person name="Fouts D.E."/>
        </authorList>
    </citation>
    <scope>NUCLEOTIDE SEQUENCE [LARGE SCALE GENOMIC DNA]</scope>
    <source>
        <strain evidence="9 10">Sponselee CDC</strain>
    </source>
</reference>
<dbReference type="Pfam" id="PF00732">
    <property type="entry name" value="GMC_oxred_N"/>
    <property type="match status" value="1"/>
</dbReference>
<evidence type="ECO:0000259" key="8">
    <source>
        <dbReference type="Pfam" id="PF00890"/>
    </source>
</evidence>
<dbReference type="PRINTS" id="PR00411">
    <property type="entry name" value="PNDRDTASEI"/>
</dbReference>
<keyword evidence="5" id="KW-0560">Oxidoreductase</keyword>
<evidence type="ECO:0000256" key="4">
    <source>
        <dbReference type="ARBA" id="ARBA00022827"/>
    </source>
</evidence>
<dbReference type="Gene3D" id="3.50.50.60">
    <property type="entry name" value="FAD/NAD(P)-binding domain"/>
    <property type="match status" value="2"/>
</dbReference>
<evidence type="ECO:0000313" key="10">
    <source>
        <dbReference type="Proteomes" id="UP000011873"/>
    </source>
</evidence>
<dbReference type="AlphaFoldDB" id="M6C1U2"/>
<dbReference type="SUPFAM" id="SSF51905">
    <property type="entry name" value="FAD/NAD(P)-binding domain"/>
    <property type="match status" value="1"/>
</dbReference>
<evidence type="ECO:0000256" key="2">
    <source>
        <dbReference type="ARBA" id="ARBA00010790"/>
    </source>
</evidence>
<dbReference type="InterPro" id="IPR003953">
    <property type="entry name" value="FAD-dep_OxRdtase_2_FAD-bd"/>
</dbReference>
<dbReference type="PATRIC" id="fig|1218567.3.peg.2951"/>
<evidence type="ECO:0000313" key="9">
    <source>
        <dbReference type="EMBL" id="EMJ80100.1"/>
    </source>
</evidence>
<keyword evidence="3" id="KW-0285">Flavoprotein</keyword>
<organism evidence="9 10">
    <name type="scientific">Leptospira borgpetersenii serovar Hardjo-bovis str. Sponselee</name>
    <dbReference type="NCBI Taxonomy" id="1303729"/>
    <lineage>
        <taxon>Bacteria</taxon>
        <taxon>Pseudomonadati</taxon>
        <taxon>Spirochaetota</taxon>
        <taxon>Spirochaetia</taxon>
        <taxon>Leptospirales</taxon>
        <taxon>Leptospiraceae</taxon>
        <taxon>Leptospira</taxon>
    </lineage>
</organism>
<dbReference type="InterPro" id="IPR000172">
    <property type="entry name" value="GMC_OxRdtase_N"/>
</dbReference>
<evidence type="ECO:0000256" key="3">
    <source>
        <dbReference type="ARBA" id="ARBA00022630"/>
    </source>
</evidence>
<evidence type="ECO:0000259" key="7">
    <source>
        <dbReference type="Pfam" id="PF00732"/>
    </source>
</evidence>
<keyword evidence="6" id="KW-0472">Membrane</keyword>
<evidence type="ECO:0000256" key="5">
    <source>
        <dbReference type="ARBA" id="ARBA00023002"/>
    </source>
</evidence>
<gene>
    <name evidence="9" type="ORF">LEP1GSC016_2999</name>
</gene>
<protein>
    <submittedName>
        <fullName evidence="9">GMC oxidoreductase</fullName>
    </submittedName>
</protein>
<dbReference type="Proteomes" id="UP000011873">
    <property type="component" value="Unassembled WGS sequence"/>
</dbReference>
<comment type="cofactor">
    <cofactor evidence="1">
        <name>FAD</name>
        <dbReference type="ChEBI" id="CHEBI:57692"/>
    </cofactor>
</comment>
<comment type="caution">
    <text evidence="9">The sequence shown here is derived from an EMBL/GenBank/DDBJ whole genome shotgun (WGS) entry which is preliminary data.</text>
</comment>
<dbReference type="PANTHER" id="PTHR47470:SF1">
    <property type="entry name" value="FAD-DEPENDENT OXIDOREDUCTASE 2 FAD BINDING DOMAIN-CONTAINING PROTEIN"/>
    <property type="match status" value="1"/>
</dbReference>
<name>M6C1U2_LEPBO</name>
<feature type="transmembrane region" description="Helical" evidence="6">
    <location>
        <begin position="73"/>
        <end position="95"/>
    </location>
</feature>
<feature type="domain" description="FAD-dependent oxidoreductase 2 FAD-binding" evidence="8">
    <location>
        <begin position="9"/>
        <end position="41"/>
    </location>
</feature>
<dbReference type="GO" id="GO:0016614">
    <property type="term" value="F:oxidoreductase activity, acting on CH-OH group of donors"/>
    <property type="evidence" value="ECO:0007669"/>
    <property type="project" value="InterPro"/>
</dbReference>
<keyword evidence="6" id="KW-0812">Transmembrane</keyword>
<accession>M6C1U2</accession>
<dbReference type="InterPro" id="IPR052542">
    <property type="entry name" value="Cholesterol_Oxidase"/>
</dbReference>
<dbReference type="EMBL" id="ANMU01000116">
    <property type="protein sequence ID" value="EMJ80100.1"/>
    <property type="molecule type" value="Genomic_DNA"/>
</dbReference>
<keyword evidence="6" id="KW-1133">Transmembrane helix</keyword>
<comment type="similarity">
    <text evidence="2">Belongs to the GMC oxidoreductase family.</text>
</comment>
<evidence type="ECO:0000256" key="1">
    <source>
        <dbReference type="ARBA" id="ARBA00001974"/>
    </source>
</evidence>
<evidence type="ECO:0000256" key="6">
    <source>
        <dbReference type="SAM" id="Phobius"/>
    </source>
</evidence>